<comment type="similarity">
    <text evidence="7">Belongs to the binding-protein-dependent transport system permease family.</text>
</comment>
<sequence>MSGVQNVRQNALQNGLQNALGFVLRTRGRRRLHWTDVATYAYLMVGLFTLFAPVLWLVLSSFKTESAIGQFPPTLLPYSQKTALVAGHDQPLPLYRVTTPSGETREMAQVSRIGIMATMVDPARPEDTLKVNIRQRVPVQELTFAWTNYSDLFGKFTFGTYLWNSVFITVVATLLTLLFNSMAAFALSKYRFTGQKAVYLLIIGTLMIPPTIILVPVFLVINQVGLLNNLWGVILPAVATPTGVFLLRQYMLTIPDELIEAARMDHASEWRIYWRIVLPLSAPALAVLAIFSVMWRWNDFLLPLIVLSRNEQFTLQLALNAFQGELNTQWHYLLAMTVITLLPVTLVFAFLQRHITTGIASAGVK</sequence>
<keyword evidence="6 7" id="KW-0472">Membrane</keyword>
<evidence type="ECO:0000256" key="5">
    <source>
        <dbReference type="ARBA" id="ARBA00022989"/>
    </source>
</evidence>
<proteinExistence type="inferred from homology"/>
<dbReference type="RefSeq" id="WP_130481421.1">
    <property type="nucleotide sequence ID" value="NZ_SGWV01000008.1"/>
</dbReference>
<dbReference type="Proteomes" id="UP000293433">
    <property type="component" value="Unassembled WGS sequence"/>
</dbReference>
<gene>
    <name evidence="9" type="ORF">EV685_1563</name>
</gene>
<evidence type="ECO:0000313" key="10">
    <source>
        <dbReference type="Proteomes" id="UP000293433"/>
    </source>
</evidence>
<keyword evidence="4 7" id="KW-0812">Transmembrane</keyword>
<organism evidence="9 10">
    <name type="scientific">Sphaerotilus mobilis</name>
    <dbReference type="NCBI Taxonomy" id="47994"/>
    <lineage>
        <taxon>Bacteria</taxon>
        <taxon>Pseudomonadati</taxon>
        <taxon>Pseudomonadota</taxon>
        <taxon>Betaproteobacteria</taxon>
        <taxon>Burkholderiales</taxon>
        <taxon>Sphaerotilaceae</taxon>
        <taxon>Sphaerotilus</taxon>
    </lineage>
</organism>
<evidence type="ECO:0000256" key="3">
    <source>
        <dbReference type="ARBA" id="ARBA00022475"/>
    </source>
</evidence>
<evidence type="ECO:0000256" key="1">
    <source>
        <dbReference type="ARBA" id="ARBA00004651"/>
    </source>
</evidence>
<dbReference type="PANTHER" id="PTHR43744:SF12">
    <property type="entry name" value="ABC TRANSPORTER PERMEASE PROTEIN MG189-RELATED"/>
    <property type="match status" value="1"/>
</dbReference>
<evidence type="ECO:0000256" key="6">
    <source>
        <dbReference type="ARBA" id="ARBA00023136"/>
    </source>
</evidence>
<dbReference type="PROSITE" id="PS50928">
    <property type="entry name" value="ABC_TM1"/>
    <property type="match status" value="1"/>
</dbReference>
<comment type="caution">
    <text evidence="9">The sequence shown here is derived from an EMBL/GenBank/DDBJ whole genome shotgun (WGS) entry which is preliminary data.</text>
</comment>
<feature type="transmembrane region" description="Helical" evidence="7">
    <location>
        <begin position="37"/>
        <end position="59"/>
    </location>
</feature>
<dbReference type="GO" id="GO:0005886">
    <property type="term" value="C:plasma membrane"/>
    <property type="evidence" value="ECO:0007669"/>
    <property type="project" value="UniProtKB-SubCell"/>
</dbReference>
<dbReference type="OrthoDB" id="369039at2"/>
<keyword evidence="10" id="KW-1185">Reference proteome</keyword>
<comment type="subcellular location">
    <subcellularLocation>
        <location evidence="1 7">Cell membrane</location>
        <topology evidence="1 7">Multi-pass membrane protein</topology>
    </subcellularLocation>
</comment>
<accession>A0A4Q7LQA0</accession>
<dbReference type="CDD" id="cd06261">
    <property type="entry name" value="TM_PBP2"/>
    <property type="match status" value="1"/>
</dbReference>
<evidence type="ECO:0000259" key="8">
    <source>
        <dbReference type="PROSITE" id="PS50928"/>
    </source>
</evidence>
<dbReference type="PANTHER" id="PTHR43744">
    <property type="entry name" value="ABC TRANSPORTER PERMEASE PROTEIN MG189-RELATED-RELATED"/>
    <property type="match status" value="1"/>
</dbReference>
<keyword evidence="2 7" id="KW-0813">Transport</keyword>
<dbReference type="AlphaFoldDB" id="A0A4Q7LQA0"/>
<evidence type="ECO:0000256" key="7">
    <source>
        <dbReference type="RuleBase" id="RU363032"/>
    </source>
</evidence>
<dbReference type="GO" id="GO:0055085">
    <property type="term" value="P:transmembrane transport"/>
    <property type="evidence" value="ECO:0007669"/>
    <property type="project" value="InterPro"/>
</dbReference>
<feature type="transmembrane region" description="Helical" evidence="7">
    <location>
        <begin position="272"/>
        <end position="295"/>
    </location>
</feature>
<dbReference type="SUPFAM" id="SSF161098">
    <property type="entry name" value="MetI-like"/>
    <property type="match status" value="1"/>
</dbReference>
<reference evidence="9 10" key="1">
    <citation type="submission" date="2019-02" db="EMBL/GenBank/DDBJ databases">
        <title>Genomic Encyclopedia of Type Strains, Phase IV (KMG-IV): sequencing the most valuable type-strain genomes for metagenomic binning, comparative biology and taxonomic classification.</title>
        <authorList>
            <person name="Goeker M."/>
        </authorList>
    </citation>
    <scope>NUCLEOTIDE SEQUENCE [LARGE SCALE GENOMIC DNA]</scope>
    <source>
        <strain evidence="9 10">DSM 10617</strain>
    </source>
</reference>
<dbReference type="InterPro" id="IPR000515">
    <property type="entry name" value="MetI-like"/>
</dbReference>
<evidence type="ECO:0000256" key="4">
    <source>
        <dbReference type="ARBA" id="ARBA00022692"/>
    </source>
</evidence>
<feature type="transmembrane region" description="Helical" evidence="7">
    <location>
        <begin position="233"/>
        <end position="251"/>
    </location>
</feature>
<name>A0A4Q7LQA0_9BURK</name>
<keyword evidence="5 7" id="KW-1133">Transmembrane helix</keyword>
<dbReference type="Gene3D" id="1.10.3720.10">
    <property type="entry name" value="MetI-like"/>
    <property type="match status" value="1"/>
</dbReference>
<feature type="transmembrane region" description="Helical" evidence="7">
    <location>
        <begin position="330"/>
        <end position="351"/>
    </location>
</feature>
<dbReference type="EMBL" id="SGWV01000008">
    <property type="protein sequence ID" value="RZS57005.1"/>
    <property type="molecule type" value="Genomic_DNA"/>
</dbReference>
<evidence type="ECO:0000313" key="9">
    <source>
        <dbReference type="EMBL" id="RZS57005.1"/>
    </source>
</evidence>
<feature type="transmembrane region" description="Helical" evidence="7">
    <location>
        <begin position="198"/>
        <end position="221"/>
    </location>
</feature>
<feature type="domain" description="ABC transmembrane type-1" evidence="8">
    <location>
        <begin position="162"/>
        <end position="351"/>
    </location>
</feature>
<evidence type="ECO:0000256" key="2">
    <source>
        <dbReference type="ARBA" id="ARBA00022448"/>
    </source>
</evidence>
<dbReference type="InterPro" id="IPR035906">
    <property type="entry name" value="MetI-like_sf"/>
</dbReference>
<feature type="transmembrane region" description="Helical" evidence="7">
    <location>
        <begin position="161"/>
        <end position="186"/>
    </location>
</feature>
<dbReference type="Pfam" id="PF00528">
    <property type="entry name" value="BPD_transp_1"/>
    <property type="match status" value="1"/>
</dbReference>
<keyword evidence="3" id="KW-1003">Cell membrane</keyword>
<protein>
    <submittedName>
        <fullName evidence="9">Carbohydrate ABC transporter membrane protein 2 (CUT1 family)</fullName>
    </submittedName>
</protein>